<dbReference type="InterPro" id="IPR036013">
    <property type="entry name" value="Band_7/SPFH_dom_sf"/>
</dbReference>
<dbReference type="OrthoDB" id="9764015at2"/>
<reference evidence="3 4" key="1">
    <citation type="submission" date="2018-04" db="EMBL/GenBank/DDBJ databases">
        <title>Genomic Encyclopedia of Archaeal and Bacterial Type Strains, Phase II (KMG-II): from individual species to whole genera.</title>
        <authorList>
            <person name="Goeker M."/>
        </authorList>
    </citation>
    <scope>NUCLEOTIDE SEQUENCE [LARGE SCALE GENOMIC DNA]</scope>
    <source>
        <strain evidence="3 4">DSM 5822</strain>
    </source>
</reference>
<protein>
    <submittedName>
        <fullName evidence="3">Membrane protease subunit (Stomatin/prohibitin family)</fullName>
    </submittedName>
</protein>
<dbReference type="RefSeq" id="WP_107865167.1">
    <property type="nucleotide sequence ID" value="NZ_QAON01000004.1"/>
</dbReference>
<dbReference type="PANTHER" id="PTHR37826:SF2">
    <property type="entry name" value="ZINC-RIBBON DOMAIN-CONTAINING PROTEIN"/>
    <property type="match status" value="1"/>
</dbReference>
<evidence type="ECO:0000313" key="3">
    <source>
        <dbReference type="EMBL" id="PTQ90175.1"/>
    </source>
</evidence>
<dbReference type="CDD" id="cd03408">
    <property type="entry name" value="SPFH_like_u1"/>
    <property type="match status" value="1"/>
</dbReference>
<dbReference type="InterPro" id="IPR033880">
    <property type="entry name" value="SPFH_YdjI"/>
</dbReference>
<evidence type="ECO:0000259" key="1">
    <source>
        <dbReference type="Pfam" id="PF09851"/>
    </source>
</evidence>
<dbReference type="Pfam" id="PF13421">
    <property type="entry name" value="Band_7_1"/>
    <property type="match status" value="1"/>
</dbReference>
<gene>
    <name evidence="3" type="ORF">C8N29_104220</name>
</gene>
<dbReference type="SUPFAM" id="SSF117892">
    <property type="entry name" value="Band 7/SPFH domain"/>
    <property type="match status" value="1"/>
</dbReference>
<name>A0A2T5J1A6_9GAMM</name>
<dbReference type="Proteomes" id="UP000244223">
    <property type="component" value="Unassembled WGS sequence"/>
</dbReference>
<dbReference type="AlphaFoldDB" id="A0A2T5J1A6"/>
<dbReference type="Pfam" id="PF09851">
    <property type="entry name" value="SHOCT"/>
    <property type="match status" value="1"/>
</dbReference>
<keyword evidence="4" id="KW-1185">Reference proteome</keyword>
<feature type="domain" description="SHOCT" evidence="1">
    <location>
        <begin position="314"/>
        <end position="340"/>
    </location>
</feature>
<comment type="caution">
    <text evidence="3">The sequence shown here is derived from an EMBL/GenBank/DDBJ whole genome shotgun (WGS) entry which is preliminary data.</text>
</comment>
<proteinExistence type="predicted"/>
<evidence type="ECO:0000313" key="4">
    <source>
        <dbReference type="Proteomes" id="UP000244223"/>
    </source>
</evidence>
<keyword evidence="3" id="KW-0645">Protease</keyword>
<dbReference type="Gene3D" id="3.30.479.30">
    <property type="entry name" value="Band 7 domain"/>
    <property type="match status" value="1"/>
</dbReference>
<dbReference type="GO" id="GO:0006508">
    <property type="term" value="P:proteolysis"/>
    <property type="evidence" value="ECO:0007669"/>
    <property type="project" value="UniProtKB-KW"/>
</dbReference>
<evidence type="ECO:0000259" key="2">
    <source>
        <dbReference type="Pfam" id="PF13421"/>
    </source>
</evidence>
<dbReference type="EMBL" id="QAON01000004">
    <property type="protein sequence ID" value="PTQ90175.1"/>
    <property type="molecule type" value="Genomic_DNA"/>
</dbReference>
<feature type="domain" description="SPFH" evidence="2">
    <location>
        <begin position="26"/>
        <end position="235"/>
    </location>
</feature>
<keyword evidence="3" id="KW-0378">Hydrolase</keyword>
<dbReference type="GO" id="GO:0008233">
    <property type="term" value="F:peptidase activity"/>
    <property type="evidence" value="ECO:0007669"/>
    <property type="project" value="UniProtKB-KW"/>
</dbReference>
<accession>A0A2T5J1A6</accession>
<dbReference type="InterPro" id="IPR018649">
    <property type="entry name" value="SHOCT"/>
</dbReference>
<dbReference type="PANTHER" id="PTHR37826">
    <property type="entry name" value="FLOTILLIN BAND_7_5 DOMAIN PROTEIN"/>
    <property type="match status" value="1"/>
</dbReference>
<organism evidence="3 4">
    <name type="scientific">Agitococcus lubricus</name>
    <dbReference type="NCBI Taxonomy" id="1077255"/>
    <lineage>
        <taxon>Bacteria</taxon>
        <taxon>Pseudomonadati</taxon>
        <taxon>Pseudomonadota</taxon>
        <taxon>Gammaproteobacteria</taxon>
        <taxon>Moraxellales</taxon>
        <taxon>Moraxellaceae</taxon>
        <taxon>Agitococcus</taxon>
    </lineage>
</organism>
<sequence length="345" mass="37566">MGLFSFVAKQFVDVIEWDNQPDGQLMWRVPFTDNEIQYGAQLTVRDTQTAVFVNEGHIADVFPTGLYTLETRTLPVLTNLKNWDKFFASPFKSDVFFFSTRLQLGRKWGTPQPITIRDSDFGMVRLRAFGMYAYKLVDAKKFYSTITGANDSYSVEQLEPQLRNLIVANISTAIAGSGVPFLDMAANQGLMADKIKEVLKPLFVSYGLELDSFVVENVSLPEELQKALDTRISMGMMGDLNQYTQYQTATAIPLAAQNEGGMAGVGASMAAGMAMGQAMAGAMNKAFNPAAVAQSVLGEQTASAAPASDDPTAKLEKLKGLLDKGLISQADYDTAKADVLKKLLG</sequence>